<keyword evidence="4 7" id="KW-0812">Transmembrane</keyword>
<feature type="transmembrane region" description="Helical" evidence="7">
    <location>
        <begin position="175"/>
        <end position="199"/>
    </location>
</feature>
<dbReference type="PANTHER" id="PTHR43044">
    <property type="match status" value="1"/>
</dbReference>
<comment type="similarity">
    <text evidence="2">Belongs to the NrfD family.</text>
</comment>
<evidence type="ECO:0000256" key="7">
    <source>
        <dbReference type="SAM" id="Phobius"/>
    </source>
</evidence>
<feature type="transmembrane region" description="Helical" evidence="7">
    <location>
        <begin position="371"/>
        <end position="395"/>
    </location>
</feature>
<keyword evidence="6 7" id="KW-0472">Membrane</keyword>
<accession>A0A7V1PV29</accession>
<evidence type="ECO:0000313" key="8">
    <source>
        <dbReference type="EMBL" id="HED10531.1"/>
    </source>
</evidence>
<dbReference type="InterPro" id="IPR005614">
    <property type="entry name" value="NrfD-like"/>
</dbReference>
<dbReference type="Gene3D" id="1.20.1630.10">
    <property type="entry name" value="Formate dehydrogenase/DMSO reductase domain"/>
    <property type="match status" value="1"/>
</dbReference>
<protein>
    <submittedName>
        <fullName evidence="8">Polysulfide reductase</fullName>
    </submittedName>
</protein>
<feature type="transmembrane region" description="Helical" evidence="7">
    <location>
        <begin position="296"/>
        <end position="315"/>
    </location>
</feature>
<evidence type="ECO:0000256" key="6">
    <source>
        <dbReference type="ARBA" id="ARBA00023136"/>
    </source>
</evidence>
<dbReference type="Pfam" id="PF03916">
    <property type="entry name" value="NrfD"/>
    <property type="match status" value="1"/>
</dbReference>
<feature type="transmembrane region" description="Helical" evidence="7">
    <location>
        <begin position="110"/>
        <end position="134"/>
    </location>
</feature>
<proteinExistence type="inferred from homology"/>
<keyword evidence="5 7" id="KW-1133">Transmembrane helix</keyword>
<feature type="transmembrane region" description="Helical" evidence="7">
    <location>
        <begin position="322"/>
        <end position="342"/>
    </location>
</feature>
<dbReference type="AlphaFoldDB" id="A0A7V1PV29"/>
<evidence type="ECO:0000256" key="2">
    <source>
        <dbReference type="ARBA" id="ARBA00008929"/>
    </source>
</evidence>
<evidence type="ECO:0000256" key="5">
    <source>
        <dbReference type="ARBA" id="ARBA00022989"/>
    </source>
</evidence>
<feature type="transmembrane region" description="Helical" evidence="7">
    <location>
        <begin position="34"/>
        <end position="60"/>
    </location>
</feature>
<feature type="transmembrane region" description="Helical" evidence="7">
    <location>
        <begin position="255"/>
        <end position="276"/>
    </location>
</feature>
<dbReference type="GO" id="GO:0005886">
    <property type="term" value="C:plasma membrane"/>
    <property type="evidence" value="ECO:0007669"/>
    <property type="project" value="UniProtKB-SubCell"/>
</dbReference>
<evidence type="ECO:0000256" key="3">
    <source>
        <dbReference type="ARBA" id="ARBA00022475"/>
    </source>
</evidence>
<feature type="transmembrane region" description="Helical" evidence="7">
    <location>
        <begin position="211"/>
        <end position="234"/>
    </location>
</feature>
<dbReference type="PANTHER" id="PTHR43044:SF2">
    <property type="entry name" value="POLYSULPHIDE REDUCTASE NRFD"/>
    <property type="match status" value="1"/>
</dbReference>
<name>A0A7V1PV29_CALAY</name>
<sequence length="405" mass="45416">MGTLLFAFAICLYFYVQQLIYGLGVTGLHDYASWGIYISNFVFFVATSLVGMLISSVFGLANVKWIKPIARIAEIIAVSFAMVAGLVIITDMGRPDRLLSIFVYGRVQSPIVWDIAVVTTYVFISLLLLYVPLIPDFAMISEKKKGLPKLQIKIYKALSLGWADKPEQFKVIKRLIQTLLVIIIPVALAIHTVTSWLFALTLRPGWDSSIFGPYFVSGAFVAGSAALIMALYFYRRHYHLENYITEEHFNSMGKILVLVSLIYLYFNLNEILVPGFKPGTAAGAHINELLSGTESTLYWAVQIFGLAIPLILLLIPRMRKPFPVTVLSLMVFVGAWFKRYLIVVPSQLEPYLPIQNVPESFHHYSPTTAEVAITAGSFILVLIIMTVLSKVIPLIPIWEVKEELK</sequence>
<feature type="transmembrane region" description="Helical" evidence="7">
    <location>
        <begin position="72"/>
        <end position="90"/>
    </location>
</feature>
<evidence type="ECO:0000256" key="4">
    <source>
        <dbReference type="ARBA" id="ARBA00022692"/>
    </source>
</evidence>
<evidence type="ECO:0000256" key="1">
    <source>
        <dbReference type="ARBA" id="ARBA00004651"/>
    </source>
</evidence>
<reference evidence="8" key="1">
    <citation type="journal article" date="2020" name="mSystems">
        <title>Genome- and Community-Level Interaction Insights into Carbon Utilization and Element Cycling Functions of Hydrothermarchaeota in Hydrothermal Sediment.</title>
        <authorList>
            <person name="Zhou Z."/>
            <person name="Liu Y."/>
            <person name="Xu W."/>
            <person name="Pan J."/>
            <person name="Luo Z.H."/>
            <person name="Li M."/>
        </authorList>
    </citation>
    <scope>NUCLEOTIDE SEQUENCE [LARGE SCALE GENOMIC DNA]</scope>
    <source>
        <strain evidence="8">HyVt-456</strain>
    </source>
</reference>
<keyword evidence="3" id="KW-1003">Cell membrane</keyword>
<dbReference type="Proteomes" id="UP000886005">
    <property type="component" value="Unassembled WGS sequence"/>
</dbReference>
<comment type="subcellular location">
    <subcellularLocation>
        <location evidence="1">Cell membrane</location>
        <topology evidence="1">Multi-pass membrane protein</topology>
    </subcellularLocation>
</comment>
<dbReference type="EMBL" id="DRLD01000210">
    <property type="protein sequence ID" value="HED10531.1"/>
    <property type="molecule type" value="Genomic_DNA"/>
</dbReference>
<gene>
    <name evidence="8" type="ORF">ENJ10_07565</name>
</gene>
<organism evidence="8">
    <name type="scientific">Caldithrix abyssi</name>
    <dbReference type="NCBI Taxonomy" id="187145"/>
    <lineage>
        <taxon>Bacteria</taxon>
        <taxon>Pseudomonadati</taxon>
        <taxon>Calditrichota</taxon>
        <taxon>Calditrichia</taxon>
        <taxon>Calditrichales</taxon>
        <taxon>Calditrichaceae</taxon>
        <taxon>Caldithrix</taxon>
    </lineage>
</organism>
<comment type="caution">
    <text evidence="8">The sequence shown here is derived from an EMBL/GenBank/DDBJ whole genome shotgun (WGS) entry which is preliminary data.</text>
</comment>